<dbReference type="Gene3D" id="3.10.290.10">
    <property type="entry name" value="RNA-binding S4 domain"/>
    <property type="match status" value="1"/>
</dbReference>
<dbReference type="SMART" id="SM01390">
    <property type="entry name" value="Ribosomal_S4"/>
    <property type="match status" value="1"/>
</dbReference>
<evidence type="ECO:0000313" key="11">
    <source>
        <dbReference type="EMBL" id="MBC2603299.1"/>
    </source>
</evidence>
<comment type="subunit">
    <text evidence="7">Part of the 30S ribosomal subunit. Contacts protein S5. The interaction surface between S4 and S5 is involved in control of translational fidelity.</text>
</comment>
<dbReference type="GO" id="GO:0003735">
    <property type="term" value="F:structural constituent of ribosome"/>
    <property type="evidence" value="ECO:0007669"/>
    <property type="project" value="InterPro"/>
</dbReference>
<organism evidence="11 12">
    <name type="scientific">Puniceicoccus vermicola</name>
    <dbReference type="NCBI Taxonomy" id="388746"/>
    <lineage>
        <taxon>Bacteria</taxon>
        <taxon>Pseudomonadati</taxon>
        <taxon>Verrucomicrobiota</taxon>
        <taxon>Opitutia</taxon>
        <taxon>Puniceicoccales</taxon>
        <taxon>Puniceicoccaceae</taxon>
        <taxon>Puniceicoccus</taxon>
    </lineage>
</organism>
<evidence type="ECO:0000259" key="9">
    <source>
        <dbReference type="SMART" id="SM00363"/>
    </source>
</evidence>
<dbReference type="SMART" id="SM00363">
    <property type="entry name" value="S4"/>
    <property type="match status" value="1"/>
</dbReference>
<dbReference type="NCBIfam" id="NF003717">
    <property type="entry name" value="PRK05327.1"/>
    <property type="match status" value="1"/>
</dbReference>
<dbReference type="GO" id="GO:0006412">
    <property type="term" value="P:translation"/>
    <property type="evidence" value="ECO:0007669"/>
    <property type="project" value="UniProtKB-UniRule"/>
</dbReference>
<dbReference type="Gene3D" id="1.10.1050.10">
    <property type="entry name" value="Ribosomal Protein S4 Delta 41, Chain A, domain 1"/>
    <property type="match status" value="1"/>
</dbReference>
<dbReference type="InterPro" id="IPR018079">
    <property type="entry name" value="Ribosomal_uS4_CS"/>
</dbReference>
<evidence type="ECO:0000256" key="2">
    <source>
        <dbReference type="ARBA" id="ARBA00022730"/>
    </source>
</evidence>
<dbReference type="InterPro" id="IPR022801">
    <property type="entry name" value="Ribosomal_uS4"/>
</dbReference>
<dbReference type="GO" id="GO:0015935">
    <property type="term" value="C:small ribosomal subunit"/>
    <property type="evidence" value="ECO:0007669"/>
    <property type="project" value="InterPro"/>
</dbReference>
<evidence type="ECO:0000256" key="7">
    <source>
        <dbReference type="HAMAP-Rule" id="MF_01306"/>
    </source>
</evidence>
<dbReference type="InterPro" id="IPR002942">
    <property type="entry name" value="S4_RNA-bd"/>
</dbReference>
<dbReference type="FunFam" id="3.10.290.10:FF:000001">
    <property type="entry name" value="30S ribosomal protein S4"/>
    <property type="match status" value="1"/>
</dbReference>
<dbReference type="EMBL" id="JACHVA010000126">
    <property type="protein sequence ID" value="MBC2603299.1"/>
    <property type="molecule type" value="Genomic_DNA"/>
</dbReference>
<dbReference type="RefSeq" id="WP_185693931.1">
    <property type="nucleotide sequence ID" value="NZ_JACHVA010000126.1"/>
</dbReference>
<dbReference type="PANTHER" id="PTHR11831:SF4">
    <property type="entry name" value="SMALL RIBOSOMAL SUBUNIT PROTEIN US4M"/>
    <property type="match status" value="1"/>
</dbReference>
<dbReference type="PROSITE" id="PS00632">
    <property type="entry name" value="RIBOSOMAL_S4"/>
    <property type="match status" value="1"/>
</dbReference>
<evidence type="ECO:0000256" key="8">
    <source>
        <dbReference type="RuleBase" id="RU003699"/>
    </source>
</evidence>
<dbReference type="Proteomes" id="UP000525652">
    <property type="component" value="Unassembled WGS sequence"/>
</dbReference>
<feature type="domain" description="Small ribosomal subunit protein uS4 N-terminal" evidence="10">
    <location>
        <begin position="3"/>
        <end position="91"/>
    </location>
</feature>
<keyword evidence="12" id="KW-1185">Reference proteome</keyword>
<feature type="domain" description="RNA-binding S4" evidence="9">
    <location>
        <begin position="92"/>
        <end position="156"/>
    </location>
</feature>
<sequence>MARYTGPSTRINRRFGMALFPSNRAFENKPYPPGQHGPRLRRKKSEYAIGLDEKQKLRFLFGLTEKQFRITFEKAKNRRGVTGEIFLQLLETRLDSVVYTMGMARTRRAARQFVNHGHVLVNGHKVDIPSYQVAPGDKISVREATSSRALATQNLADNQFRAVPQWITVNADLLEATTNRVPTRDEMDHSVNEQLIVEFYSR</sequence>
<dbReference type="SUPFAM" id="SSF55174">
    <property type="entry name" value="Alpha-L RNA-binding motif"/>
    <property type="match status" value="1"/>
</dbReference>
<dbReference type="InterPro" id="IPR001912">
    <property type="entry name" value="Ribosomal_uS4_N"/>
</dbReference>
<dbReference type="Pfam" id="PF01479">
    <property type="entry name" value="S4"/>
    <property type="match status" value="1"/>
</dbReference>
<comment type="function">
    <text evidence="7">With S5 and S12 plays an important role in translational accuracy.</text>
</comment>
<dbReference type="InterPro" id="IPR005709">
    <property type="entry name" value="Ribosomal_uS4_bac-type"/>
</dbReference>
<keyword evidence="4 7" id="KW-0689">Ribosomal protein</keyword>
<dbReference type="GO" id="GO:0019843">
    <property type="term" value="F:rRNA binding"/>
    <property type="evidence" value="ECO:0007669"/>
    <property type="project" value="UniProtKB-UniRule"/>
</dbReference>
<dbReference type="PANTHER" id="PTHR11831">
    <property type="entry name" value="30S 40S RIBOSOMAL PROTEIN"/>
    <property type="match status" value="1"/>
</dbReference>
<protein>
    <recommendedName>
        <fullName evidence="6 7">Small ribosomal subunit protein uS4</fullName>
    </recommendedName>
</protein>
<dbReference type="PROSITE" id="PS50889">
    <property type="entry name" value="S4"/>
    <property type="match status" value="1"/>
</dbReference>
<gene>
    <name evidence="7 11" type="primary">rpsD</name>
    <name evidence="11" type="ORF">H5P30_16070</name>
</gene>
<dbReference type="AlphaFoldDB" id="A0A7X1B0E6"/>
<dbReference type="GO" id="GO:0042274">
    <property type="term" value="P:ribosomal small subunit biogenesis"/>
    <property type="evidence" value="ECO:0007669"/>
    <property type="project" value="TreeGrafter"/>
</dbReference>
<evidence type="ECO:0000259" key="10">
    <source>
        <dbReference type="SMART" id="SM01390"/>
    </source>
</evidence>
<evidence type="ECO:0000256" key="4">
    <source>
        <dbReference type="ARBA" id="ARBA00022980"/>
    </source>
</evidence>
<evidence type="ECO:0000256" key="1">
    <source>
        <dbReference type="ARBA" id="ARBA00007465"/>
    </source>
</evidence>
<comment type="function">
    <text evidence="7">One of the primary rRNA binding proteins, it binds directly to 16S rRNA where it nucleates assembly of the body of the 30S subunit.</text>
</comment>
<dbReference type="HAMAP" id="MF_01306_B">
    <property type="entry name" value="Ribosomal_uS4_B"/>
    <property type="match status" value="1"/>
</dbReference>
<evidence type="ECO:0000256" key="6">
    <source>
        <dbReference type="ARBA" id="ARBA00035254"/>
    </source>
</evidence>
<evidence type="ECO:0000256" key="3">
    <source>
        <dbReference type="ARBA" id="ARBA00022884"/>
    </source>
</evidence>
<dbReference type="NCBIfam" id="TIGR01017">
    <property type="entry name" value="rpsD_bact"/>
    <property type="match status" value="1"/>
</dbReference>
<dbReference type="Pfam" id="PF00163">
    <property type="entry name" value="Ribosomal_S4"/>
    <property type="match status" value="1"/>
</dbReference>
<keyword evidence="3 7" id="KW-0694">RNA-binding</keyword>
<proteinExistence type="inferred from homology"/>
<keyword evidence="2 7" id="KW-0699">rRNA-binding</keyword>
<dbReference type="InterPro" id="IPR036986">
    <property type="entry name" value="S4_RNA-bd_sf"/>
</dbReference>
<comment type="caution">
    <text evidence="11">The sequence shown here is derived from an EMBL/GenBank/DDBJ whole genome shotgun (WGS) entry which is preliminary data.</text>
</comment>
<reference evidence="11 12" key="1">
    <citation type="submission" date="2020-07" db="EMBL/GenBank/DDBJ databases">
        <authorList>
            <person name="Feng X."/>
        </authorList>
    </citation>
    <scope>NUCLEOTIDE SEQUENCE [LARGE SCALE GENOMIC DNA]</scope>
    <source>
        <strain evidence="11 12">JCM14086</strain>
    </source>
</reference>
<comment type="similarity">
    <text evidence="1 7 8">Belongs to the universal ribosomal protein uS4 family.</text>
</comment>
<evidence type="ECO:0000313" key="12">
    <source>
        <dbReference type="Proteomes" id="UP000525652"/>
    </source>
</evidence>
<accession>A0A7X1B0E6</accession>
<keyword evidence="5 7" id="KW-0687">Ribonucleoprotein</keyword>
<dbReference type="CDD" id="cd00165">
    <property type="entry name" value="S4"/>
    <property type="match status" value="1"/>
</dbReference>
<evidence type="ECO:0000256" key="5">
    <source>
        <dbReference type="ARBA" id="ARBA00023274"/>
    </source>
</evidence>
<name>A0A7X1B0E6_9BACT</name>